<evidence type="ECO:0000313" key="1">
    <source>
        <dbReference type="EMBL" id="CAF5158198.1"/>
    </source>
</evidence>
<feature type="non-terminal residue" evidence="1">
    <location>
        <position position="1"/>
    </location>
</feature>
<organism evidence="1 2">
    <name type="scientific">Rotaria magnacalcarata</name>
    <dbReference type="NCBI Taxonomy" id="392030"/>
    <lineage>
        <taxon>Eukaryota</taxon>
        <taxon>Metazoa</taxon>
        <taxon>Spiralia</taxon>
        <taxon>Gnathifera</taxon>
        <taxon>Rotifera</taxon>
        <taxon>Eurotatoria</taxon>
        <taxon>Bdelloidea</taxon>
        <taxon>Philodinida</taxon>
        <taxon>Philodinidae</taxon>
        <taxon>Rotaria</taxon>
    </lineage>
</organism>
<dbReference type="Proteomes" id="UP000676336">
    <property type="component" value="Unassembled WGS sequence"/>
</dbReference>
<protein>
    <submittedName>
        <fullName evidence="1">Uncharacterized protein</fullName>
    </submittedName>
</protein>
<evidence type="ECO:0000313" key="2">
    <source>
        <dbReference type="Proteomes" id="UP000676336"/>
    </source>
</evidence>
<comment type="caution">
    <text evidence="1">The sequence shown here is derived from an EMBL/GenBank/DDBJ whole genome shotgun (WGS) entry which is preliminary data.</text>
</comment>
<reference evidence="1" key="1">
    <citation type="submission" date="2021-02" db="EMBL/GenBank/DDBJ databases">
        <authorList>
            <person name="Nowell W R."/>
        </authorList>
    </citation>
    <scope>NUCLEOTIDE SEQUENCE</scope>
</reference>
<gene>
    <name evidence="1" type="ORF">SMN809_LOCUS64366</name>
</gene>
<proteinExistence type="predicted"/>
<sequence>MVDIAYDRN</sequence>
<accession>A0A8S3GA04</accession>
<name>A0A8S3GA04_9BILA</name>
<dbReference type="EMBL" id="CAJOBI010290102">
    <property type="protein sequence ID" value="CAF5158198.1"/>
    <property type="molecule type" value="Genomic_DNA"/>
</dbReference>